<reference evidence="1" key="2">
    <citation type="journal article" date="2015" name="Data Brief">
        <title>Shoot transcriptome of the giant reed, Arundo donax.</title>
        <authorList>
            <person name="Barrero R.A."/>
            <person name="Guerrero F.D."/>
            <person name="Moolhuijzen P."/>
            <person name="Goolsby J.A."/>
            <person name="Tidwell J."/>
            <person name="Bellgard S.E."/>
            <person name="Bellgard M.I."/>
        </authorList>
    </citation>
    <scope>NUCLEOTIDE SEQUENCE</scope>
    <source>
        <tissue evidence="1">Shoot tissue taken approximately 20 cm above the soil surface</tissue>
    </source>
</reference>
<dbReference type="EMBL" id="GBRH01253259">
    <property type="protein sequence ID" value="JAD44636.1"/>
    <property type="molecule type" value="Transcribed_RNA"/>
</dbReference>
<organism evidence="1">
    <name type="scientific">Arundo donax</name>
    <name type="common">Giant reed</name>
    <name type="synonym">Donax arundinaceus</name>
    <dbReference type="NCBI Taxonomy" id="35708"/>
    <lineage>
        <taxon>Eukaryota</taxon>
        <taxon>Viridiplantae</taxon>
        <taxon>Streptophyta</taxon>
        <taxon>Embryophyta</taxon>
        <taxon>Tracheophyta</taxon>
        <taxon>Spermatophyta</taxon>
        <taxon>Magnoliopsida</taxon>
        <taxon>Liliopsida</taxon>
        <taxon>Poales</taxon>
        <taxon>Poaceae</taxon>
        <taxon>PACMAD clade</taxon>
        <taxon>Arundinoideae</taxon>
        <taxon>Arundineae</taxon>
        <taxon>Arundo</taxon>
    </lineage>
</organism>
<dbReference type="AlphaFoldDB" id="A0A0A9T810"/>
<sequence>MFCHYKARETELMTTNKLMEFDSKCKKCAHKTRCQGYGNNILMC</sequence>
<reference evidence="1" key="1">
    <citation type="submission" date="2014-09" db="EMBL/GenBank/DDBJ databases">
        <authorList>
            <person name="Magalhaes I.L.F."/>
            <person name="Oliveira U."/>
            <person name="Santos F.R."/>
            <person name="Vidigal T.H.D.A."/>
            <person name="Brescovit A.D."/>
            <person name="Santos A.J."/>
        </authorList>
    </citation>
    <scope>NUCLEOTIDE SEQUENCE</scope>
    <source>
        <tissue evidence="1">Shoot tissue taken approximately 20 cm above the soil surface</tissue>
    </source>
</reference>
<evidence type="ECO:0000313" key="1">
    <source>
        <dbReference type="EMBL" id="JAD44636.1"/>
    </source>
</evidence>
<proteinExistence type="predicted"/>
<protein>
    <submittedName>
        <fullName evidence="1">Uncharacterized protein</fullName>
    </submittedName>
</protein>
<name>A0A0A9T810_ARUDO</name>
<accession>A0A0A9T810</accession>